<reference evidence="1 2" key="1">
    <citation type="submission" date="2017-07" db="EMBL/GenBank/DDBJ databases">
        <title>Genome sequence of Streptomyces pluripotens MUSC 137T.</title>
        <authorList>
            <person name="Ser H.-L."/>
            <person name="Lee L.-H."/>
        </authorList>
    </citation>
    <scope>NUCLEOTIDE SEQUENCE [LARGE SCALE GENOMIC DNA]</scope>
    <source>
        <strain evidence="1 2">MUSC 137</strain>
    </source>
</reference>
<organism evidence="1 2">
    <name type="scientific">Streptomyces pluripotens</name>
    <dbReference type="NCBI Taxonomy" id="1355015"/>
    <lineage>
        <taxon>Bacteria</taxon>
        <taxon>Bacillati</taxon>
        <taxon>Actinomycetota</taxon>
        <taxon>Actinomycetes</taxon>
        <taxon>Kitasatosporales</taxon>
        <taxon>Streptomycetaceae</taxon>
        <taxon>Streptomyces</taxon>
    </lineage>
</organism>
<dbReference type="OrthoDB" id="3394166at2"/>
<dbReference type="AlphaFoldDB" id="A0A221P317"/>
<evidence type="ECO:0000313" key="2">
    <source>
        <dbReference type="Proteomes" id="UP000031501"/>
    </source>
</evidence>
<dbReference type="Proteomes" id="UP000031501">
    <property type="component" value="Chromosome"/>
</dbReference>
<dbReference type="RefSeq" id="WP_043435304.1">
    <property type="nucleotide sequence ID" value="NZ_CP021080.1"/>
</dbReference>
<protein>
    <submittedName>
        <fullName evidence="1">Uncharacterized protein</fullName>
    </submittedName>
</protein>
<dbReference type="STRING" id="1355015.LK06_022880"/>
<evidence type="ECO:0000313" key="1">
    <source>
        <dbReference type="EMBL" id="ASN26577.1"/>
    </source>
</evidence>
<gene>
    <name evidence="1" type="ORF">LK07_24045</name>
</gene>
<name>A0A221P317_9ACTN</name>
<keyword evidence="2" id="KW-1185">Reference proteome</keyword>
<proteinExistence type="predicted"/>
<accession>A0A221P317</accession>
<sequence>MPDQRSHARSKDFATALAAWHGRVYGRTDHGPVALDARTGKDLPNPGVAPFLVNESTGLVLDKGGSNLIAYPTSS</sequence>
<dbReference type="KEGG" id="splu:LK06_022880"/>
<dbReference type="EMBL" id="CP022433">
    <property type="protein sequence ID" value="ASN26577.1"/>
    <property type="molecule type" value="Genomic_DNA"/>
</dbReference>